<feature type="compositionally biased region" description="Low complexity" evidence="1">
    <location>
        <begin position="72"/>
        <end position="81"/>
    </location>
</feature>
<reference evidence="2" key="1">
    <citation type="submission" date="2023-10" db="EMBL/GenBank/DDBJ databases">
        <title>Genome assemblies of two species of porcelain crab, Petrolisthes cinctipes and Petrolisthes manimaculis (Anomura: Porcellanidae).</title>
        <authorList>
            <person name="Angst P."/>
        </authorList>
    </citation>
    <scope>NUCLEOTIDE SEQUENCE</scope>
    <source>
        <strain evidence="2">PB745_01</strain>
        <tissue evidence="2">Gill</tissue>
    </source>
</reference>
<organism evidence="2 3">
    <name type="scientific">Petrolisthes cinctipes</name>
    <name type="common">Flat porcelain crab</name>
    <dbReference type="NCBI Taxonomy" id="88211"/>
    <lineage>
        <taxon>Eukaryota</taxon>
        <taxon>Metazoa</taxon>
        <taxon>Ecdysozoa</taxon>
        <taxon>Arthropoda</taxon>
        <taxon>Crustacea</taxon>
        <taxon>Multicrustacea</taxon>
        <taxon>Malacostraca</taxon>
        <taxon>Eumalacostraca</taxon>
        <taxon>Eucarida</taxon>
        <taxon>Decapoda</taxon>
        <taxon>Pleocyemata</taxon>
        <taxon>Anomura</taxon>
        <taxon>Galatheoidea</taxon>
        <taxon>Porcellanidae</taxon>
        <taxon>Petrolisthes</taxon>
    </lineage>
</organism>
<comment type="caution">
    <text evidence="2">The sequence shown here is derived from an EMBL/GenBank/DDBJ whole genome shotgun (WGS) entry which is preliminary data.</text>
</comment>
<protein>
    <submittedName>
        <fullName evidence="2">Uncharacterized protein</fullName>
    </submittedName>
</protein>
<proteinExistence type="predicted"/>
<gene>
    <name evidence="2" type="ORF">Pcinc_029432</name>
</gene>
<sequence length="172" mass="19374">MTNTNKPQPPQTPHHHTTTPNTTHHNHPKHHTTTTQTNTTPPPQTPHHNHPKHHTTTTSNTTHHNHPKHHTTTTPNTTPHNLPKHHTTIMLITPRPHSSYDNVNKTQEYKNLKIYWHSADFSSSAPVVAVGYKTSRHSSRRQLVSDCGGCRTLLALRLSGMPQGVLLWSPAE</sequence>
<name>A0AAE1F030_PETCI</name>
<dbReference type="AlphaFoldDB" id="A0AAE1F030"/>
<dbReference type="EMBL" id="JAWQEG010003696">
    <property type="protein sequence ID" value="KAK3864915.1"/>
    <property type="molecule type" value="Genomic_DNA"/>
</dbReference>
<dbReference type="Proteomes" id="UP001286313">
    <property type="component" value="Unassembled WGS sequence"/>
</dbReference>
<evidence type="ECO:0000313" key="3">
    <source>
        <dbReference type="Proteomes" id="UP001286313"/>
    </source>
</evidence>
<evidence type="ECO:0000256" key="1">
    <source>
        <dbReference type="SAM" id="MobiDB-lite"/>
    </source>
</evidence>
<accession>A0AAE1F030</accession>
<keyword evidence="3" id="KW-1185">Reference proteome</keyword>
<feature type="region of interest" description="Disordered" evidence="1">
    <location>
        <begin position="1"/>
        <end position="84"/>
    </location>
</feature>
<evidence type="ECO:0000313" key="2">
    <source>
        <dbReference type="EMBL" id="KAK3864915.1"/>
    </source>
</evidence>